<dbReference type="InterPro" id="IPR002213">
    <property type="entry name" value="UDP_glucos_trans"/>
</dbReference>
<evidence type="ECO:0000259" key="4">
    <source>
        <dbReference type="Pfam" id="PF06722"/>
    </source>
</evidence>
<evidence type="ECO:0000259" key="5">
    <source>
        <dbReference type="Pfam" id="PF21036"/>
    </source>
</evidence>
<dbReference type="SUPFAM" id="SSF53756">
    <property type="entry name" value="UDP-Glycosyltransferase/glycogen phosphorylase"/>
    <property type="match status" value="1"/>
</dbReference>
<keyword evidence="7" id="KW-1185">Reference proteome</keyword>
<evidence type="ECO:0000256" key="2">
    <source>
        <dbReference type="ARBA" id="ARBA00022676"/>
    </source>
</evidence>
<dbReference type="InterPro" id="IPR048284">
    <property type="entry name" value="EryCIII-like_N"/>
</dbReference>
<evidence type="ECO:0000313" key="6">
    <source>
        <dbReference type="EMBL" id="GHI86855.1"/>
    </source>
</evidence>
<comment type="caution">
    <text evidence="6">The sequence shown here is derived from an EMBL/GenBank/DDBJ whole genome shotgun (WGS) entry which is preliminary data.</text>
</comment>
<feature type="domain" description="Erythromycin biosynthesis protein CIII-like N-terminal" evidence="5">
    <location>
        <begin position="22"/>
        <end position="247"/>
    </location>
</feature>
<sequence length="417" mass="45080">MRVLFAVFPTSAHTFPVVPLAWALQNAGHEVRIATHPDMTGPVTQAGLAAVPVGRAADLARLTDFGRNPALLGHAGGDLAVASAHCPDWGPKWYRMTRVFAGLRPLLEELTGVAVRWRPDLVLWDPFCLPAAVAARLSGAAHARLLWGRDNIAWLRQRSQRYQEQAPEGSWPDPLEEVMQQLLEPYGLPYEEELLLGQWTIDPMPPGVRLPAPDVSYEAMRWAAYDGGGPVPDWLHTKPVRPRVCLAWESDGRDPDADPAGGPSFPDLLAAFSGLDVELVATGGPATVPGAAASDRLRLPHRLPLNQLLPGCAAVVHQGGSSLFAAAAAHGVPQLIVPTRFWDEEATADYLERRNAGRVLDPARCDARTLRDALSGLLGTPAVREGARVLREELAMLPGPSALVPVLERLTGLHQRI</sequence>
<evidence type="ECO:0000256" key="3">
    <source>
        <dbReference type="ARBA" id="ARBA00022679"/>
    </source>
</evidence>
<dbReference type="InterPro" id="IPR050426">
    <property type="entry name" value="Glycosyltransferase_28"/>
</dbReference>
<dbReference type="AlphaFoldDB" id="A0A919LD98"/>
<proteinExistence type="inferred from homology"/>
<gene>
    <name evidence="6" type="ORF">Sxan_42190</name>
</gene>
<dbReference type="EMBL" id="BNEE01000006">
    <property type="protein sequence ID" value="GHI86855.1"/>
    <property type="molecule type" value="Genomic_DNA"/>
</dbReference>
<keyword evidence="2" id="KW-0328">Glycosyltransferase</keyword>
<dbReference type="GO" id="GO:0017000">
    <property type="term" value="P:antibiotic biosynthetic process"/>
    <property type="evidence" value="ECO:0007669"/>
    <property type="project" value="UniProtKB-ARBA"/>
</dbReference>
<accession>A0A919LD98</accession>
<feature type="domain" description="Erythromycin biosynthesis protein CIII-like C-terminal" evidence="4">
    <location>
        <begin position="268"/>
        <end position="409"/>
    </location>
</feature>
<dbReference type="PANTHER" id="PTHR48050">
    <property type="entry name" value="STEROL 3-BETA-GLUCOSYLTRANSFERASE"/>
    <property type="match status" value="1"/>
</dbReference>
<reference evidence="6" key="1">
    <citation type="submission" date="2020-09" db="EMBL/GenBank/DDBJ databases">
        <title>Whole genome shotgun sequence of Streptomyces xanthophaeus NBRC 12829.</title>
        <authorList>
            <person name="Komaki H."/>
            <person name="Tamura T."/>
        </authorList>
    </citation>
    <scope>NUCLEOTIDE SEQUENCE</scope>
    <source>
        <strain evidence="6">NBRC 12829</strain>
    </source>
</reference>
<dbReference type="RefSeq" id="WP_031142548.1">
    <property type="nucleotide sequence ID" value="NZ_BNEE01000006.1"/>
</dbReference>
<dbReference type="GO" id="GO:0008194">
    <property type="term" value="F:UDP-glycosyltransferase activity"/>
    <property type="evidence" value="ECO:0007669"/>
    <property type="project" value="InterPro"/>
</dbReference>
<evidence type="ECO:0000256" key="1">
    <source>
        <dbReference type="ARBA" id="ARBA00006962"/>
    </source>
</evidence>
<dbReference type="Pfam" id="PF21036">
    <property type="entry name" value="EryCIII-like_N"/>
    <property type="match status" value="1"/>
</dbReference>
<dbReference type="CDD" id="cd03784">
    <property type="entry name" value="GT1_Gtf-like"/>
    <property type="match status" value="1"/>
</dbReference>
<dbReference type="InterPro" id="IPR010610">
    <property type="entry name" value="EryCIII-like_C"/>
</dbReference>
<dbReference type="Pfam" id="PF06722">
    <property type="entry name" value="EryCIII-like_C"/>
    <property type="match status" value="1"/>
</dbReference>
<comment type="similarity">
    <text evidence="1">Belongs to the glycosyltransferase 28 family.</text>
</comment>
<organism evidence="6 7">
    <name type="scientific">Streptomyces xanthophaeus</name>
    <dbReference type="NCBI Taxonomy" id="67385"/>
    <lineage>
        <taxon>Bacteria</taxon>
        <taxon>Bacillati</taxon>
        <taxon>Actinomycetota</taxon>
        <taxon>Actinomycetes</taxon>
        <taxon>Kitasatosporales</taxon>
        <taxon>Streptomycetaceae</taxon>
        <taxon>Streptomyces</taxon>
    </lineage>
</organism>
<protein>
    <submittedName>
        <fullName evidence="6">Glycosyl transferase</fullName>
    </submittedName>
</protein>
<keyword evidence="3 6" id="KW-0808">Transferase</keyword>
<dbReference type="PANTHER" id="PTHR48050:SF13">
    <property type="entry name" value="STEROL 3-BETA-GLUCOSYLTRANSFERASE UGT80A2"/>
    <property type="match status" value="1"/>
</dbReference>
<name>A0A919LD98_9ACTN</name>
<dbReference type="Proteomes" id="UP000600026">
    <property type="component" value="Unassembled WGS sequence"/>
</dbReference>
<dbReference type="GO" id="GO:0016758">
    <property type="term" value="F:hexosyltransferase activity"/>
    <property type="evidence" value="ECO:0007669"/>
    <property type="project" value="UniProtKB-ARBA"/>
</dbReference>
<evidence type="ECO:0000313" key="7">
    <source>
        <dbReference type="Proteomes" id="UP000600026"/>
    </source>
</evidence>
<dbReference type="OrthoDB" id="3863369at2"/>
<dbReference type="Gene3D" id="3.40.50.2000">
    <property type="entry name" value="Glycogen Phosphorylase B"/>
    <property type="match status" value="2"/>
</dbReference>